<dbReference type="InterPro" id="IPR051783">
    <property type="entry name" value="NAD(P)-dependent_oxidoreduct"/>
</dbReference>
<dbReference type="SUPFAM" id="SSF51735">
    <property type="entry name" value="NAD(P)-binding Rossmann-fold domains"/>
    <property type="match status" value="1"/>
</dbReference>
<evidence type="ECO:0000313" key="2">
    <source>
        <dbReference type="Proteomes" id="UP001221142"/>
    </source>
</evidence>
<proteinExistence type="predicted"/>
<dbReference type="InterPro" id="IPR036291">
    <property type="entry name" value="NAD(P)-bd_dom_sf"/>
</dbReference>
<accession>A0AAD7BEI1</accession>
<reference evidence="1" key="1">
    <citation type="submission" date="2023-03" db="EMBL/GenBank/DDBJ databases">
        <title>Massive genome expansion in bonnet fungi (Mycena s.s.) driven by repeated elements and novel gene families across ecological guilds.</title>
        <authorList>
            <consortium name="Lawrence Berkeley National Laboratory"/>
            <person name="Harder C.B."/>
            <person name="Miyauchi S."/>
            <person name="Viragh M."/>
            <person name="Kuo A."/>
            <person name="Thoen E."/>
            <person name="Andreopoulos B."/>
            <person name="Lu D."/>
            <person name="Skrede I."/>
            <person name="Drula E."/>
            <person name="Henrissat B."/>
            <person name="Morin E."/>
            <person name="Kohler A."/>
            <person name="Barry K."/>
            <person name="LaButti K."/>
            <person name="Morin E."/>
            <person name="Salamov A."/>
            <person name="Lipzen A."/>
            <person name="Mereny Z."/>
            <person name="Hegedus B."/>
            <person name="Baldrian P."/>
            <person name="Stursova M."/>
            <person name="Weitz H."/>
            <person name="Taylor A."/>
            <person name="Grigoriev I.V."/>
            <person name="Nagy L.G."/>
            <person name="Martin F."/>
            <person name="Kauserud H."/>
        </authorList>
    </citation>
    <scope>NUCLEOTIDE SEQUENCE</scope>
    <source>
        <strain evidence="1">9284</strain>
    </source>
</reference>
<evidence type="ECO:0000313" key="1">
    <source>
        <dbReference type="EMBL" id="KAJ7618779.1"/>
    </source>
</evidence>
<dbReference type="PANTHER" id="PTHR48079">
    <property type="entry name" value="PROTEIN YEEZ"/>
    <property type="match status" value="1"/>
</dbReference>
<dbReference type="Proteomes" id="UP001221142">
    <property type="component" value="Unassembled WGS sequence"/>
</dbReference>
<organism evidence="1 2">
    <name type="scientific">Roridomyces roridus</name>
    <dbReference type="NCBI Taxonomy" id="1738132"/>
    <lineage>
        <taxon>Eukaryota</taxon>
        <taxon>Fungi</taxon>
        <taxon>Dikarya</taxon>
        <taxon>Basidiomycota</taxon>
        <taxon>Agaricomycotina</taxon>
        <taxon>Agaricomycetes</taxon>
        <taxon>Agaricomycetidae</taxon>
        <taxon>Agaricales</taxon>
        <taxon>Marasmiineae</taxon>
        <taxon>Mycenaceae</taxon>
        <taxon>Roridomyces</taxon>
    </lineage>
</organism>
<dbReference type="EMBL" id="JARKIF010000019">
    <property type="protein sequence ID" value="KAJ7618779.1"/>
    <property type="molecule type" value="Genomic_DNA"/>
</dbReference>
<keyword evidence="2" id="KW-1185">Reference proteome</keyword>
<protein>
    <recommendedName>
        <fullName evidence="3">NAD(P)-binding protein</fullName>
    </recommendedName>
</protein>
<name>A0AAD7BEI1_9AGAR</name>
<dbReference type="GO" id="GO:0005737">
    <property type="term" value="C:cytoplasm"/>
    <property type="evidence" value="ECO:0007669"/>
    <property type="project" value="TreeGrafter"/>
</dbReference>
<dbReference type="GO" id="GO:0004029">
    <property type="term" value="F:aldehyde dehydrogenase (NAD+) activity"/>
    <property type="evidence" value="ECO:0007669"/>
    <property type="project" value="TreeGrafter"/>
</dbReference>
<comment type="caution">
    <text evidence="1">The sequence shown here is derived from an EMBL/GenBank/DDBJ whole genome shotgun (WGS) entry which is preliminary data.</text>
</comment>
<sequence>MKKIFFLGGTGYVGGPILSTFFERQRDNPDLDITVLVRSSVKVEKLRALNLRLNVVHGSHEDADLVERLAADADVVFSLADSDYLPAIQAVLRGLQRRFHTTGIKSVLIHMSGTGCLADDTQGTYSSIIHSDTDIAMIESLPVTQLHRHVDVTVVEADSAGVSSCLFHICAPQNKETNAGYVETYIVLPPVVYGTPKGLLFDMGVQNTGNTMLDLFIGVSTVRGAAPILGEGNNLFGHVDVTELHDFVLLFYDTVVNNPAAVKHGRHGYYFANSGDISLYKVTEVLESRVGPRRAFTQEELAGMDHYHAQAMLFFARNWRSRADKARALGWKPMKTAEDFLEAVKTWKL</sequence>
<gene>
    <name evidence="1" type="ORF">FB45DRAFT_1063334</name>
</gene>
<dbReference type="Gene3D" id="3.40.50.720">
    <property type="entry name" value="NAD(P)-binding Rossmann-like Domain"/>
    <property type="match status" value="1"/>
</dbReference>
<evidence type="ECO:0008006" key="3">
    <source>
        <dbReference type="Google" id="ProtNLM"/>
    </source>
</evidence>
<dbReference type="AlphaFoldDB" id="A0AAD7BEI1"/>
<dbReference type="PANTHER" id="PTHR48079:SF6">
    <property type="entry name" value="NAD(P)-BINDING DOMAIN-CONTAINING PROTEIN-RELATED"/>
    <property type="match status" value="1"/>
</dbReference>